<dbReference type="Pfam" id="PF02735">
    <property type="entry name" value="Ku"/>
    <property type="match status" value="1"/>
</dbReference>
<keyword evidence="7" id="KW-0067">ATP-binding</keyword>
<evidence type="ECO:0000256" key="4">
    <source>
        <dbReference type="ARBA" id="ARBA00022763"/>
    </source>
</evidence>
<keyword evidence="8" id="KW-0238">DNA-binding</keyword>
<keyword evidence="11" id="KW-0539">Nucleus</keyword>
<comment type="similarity">
    <text evidence="2">Belongs to the ku70 family.</text>
</comment>
<dbReference type="SUPFAM" id="SSF100939">
    <property type="entry name" value="SPOC domain-like"/>
    <property type="match status" value="1"/>
</dbReference>
<comment type="subcellular location">
    <subcellularLocation>
        <location evidence="1">Nucleus</location>
    </subcellularLocation>
</comment>
<dbReference type="Gene3D" id="3.40.50.410">
    <property type="entry name" value="von Willebrand factor, type A domain"/>
    <property type="match status" value="1"/>
</dbReference>
<dbReference type="Gene3D" id="2.40.290.10">
    <property type="match status" value="1"/>
</dbReference>
<evidence type="ECO:0000259" key="13">
    <source>
        <dbReference type="Pfam" id="PF03731"/>
    </source>
</evidence>
<evidence type="ECO:0000259" key="12">
    <source>
        <dbReference type="Pfam" id="PF02735"/>
    </source>
</evidence>
<dbReference type="GO" id="GO:0003690">
    <property type="term" value="F:double-stranded DNA binding"/>
    <property type="evidence" value="ECO:0007669"/>
    <property type="project" value="TreeGrafter"/>
</dbReference>
<evidence type="ECO:0000313" key="14">
    <source>
        <dbReference type="Proteomes" id="UP000504615"/>
    </source>
</evidence>
<evidence type="ECO:0000256" key="1">
    <source>
        <dbReference type="ARBA" id="ARBA00004123"/>
    </source>
</evidence>
<dbReference type="InterPro" id="IPR006165">
    <property type="entry name" value="Ku70"/>
</dbReference>
<keyword evidence="6" id="KW-0347">Helicase</keyword>
<accession>A0A6I9VVD6</accession>
<evidence type="ECO:0000256" key="8">
    <source>
        <dbReference type="ARBA" id="ARBA00023125"/>
    </source>
</evidence>
<evidence type="ECO:0000256" key="10">
    <source>
        <dbReference type="ARBA" id="ARBA00023204"/>
    </source>
</evidence>
<dbReference type="GO" id="GO:0006310">
    <property type="term" value="P:DNA recombination"/>
    <property type="evidence" value="ECO:0007669"/>
    <property type="project" value="UniProtKB-KW"/>
</dbReference>
<dbReference type="GO" id="GO:0016787">
    <property type="term" value="F:hydrolase activity"/>
    <property type="evidence" value="ECO:0007669"/>
    <property type="project" value="UniProtKB-KW"/>
</dbReference>
<dbReference type="GO" id="GO:0000723">
    <property type="term" value="P:telomere maintenance"/>
    <property type="evidence" value="ECO:0007669"/>
    <property type="project" value="InterPro"/>
</dbReference>
<dbReference type="OrthoDB" id="3249161at2759"/>
<dbReference type="GeneID" id="105423857"/>
<organism evidence="14 15">
    <name type="scientific">Pogonomyrmex barbatus</name>
    <name type="common">red harvester ant</name>
    <dbReference type="NCBI Taxonomy" id="144034"/>
    <lineage>
        <taxon>Eukaryota</taxon>
        <taxon>Metazoa</taxon>
        <taxon>Ecdysozoa</taxon>
        <taxon>Arthropoda</taxon>
        <taxon>Hexapoda</taxon>
        <taxon>Insecta</taxon>
        <taxon>Pterygota</taxon>
        <taxon>Neoptera</taxon>
        <taxon>Endopterygota</taxon>
        <taxon>Hymenoptera</taxon>
        <taxon>Apocrita</taxon>
        <taxon>Aculeata</taxon>
        <taxon>Formicoidea</taxon>
        <taxon>Formicidae</taxon>
        <taxon>Myrmicinae</taxon>
        <taxon>Pogonomyrmex</taxon>
    </lineage>
</organism>
<evidence type="ECO:0000256" key="3">
    <source>
        <dbReference type="ARBA" id="ARBA00022741"/>
    </source>
</evidence>
<dbReference type="Proteomes" id="UP000504615">
    <property type="component" value="Unplaced"/>
</dbReference>
<dbReference type="PIRSF" id="PIRSF003033">
    <property type="entry name" value="Ku70"/>
    <property type="match status" value="1"/>
</dbReference>
<evidence type="ECO:0000313" key="15">
    <source>
        <dbReference type="RefSeq" id="XP_011632100.1"/>
    </source>
</evidence>
<dbReference type="InterPro" id="IPR005161">
    <property type="entry name" value="Ku_N"/>
</dbReference>
<dbReference type="GO" id="GO:0003684">
    <property type="term" value="F:damaged DNA binding"/>
    <property type="evidence" value="ECO:0007669"/>
    <property type="project" value="InterPro"/>
</dbReference>
<dbReference type="GO" id="GO:0006303">
    <property type="term" value="P:double-strand break repair via nonhomologous end joining"/>
    <property type="evidence" value="ECO:0007669"/>
    <property type="project" value="InterPro"/>
</dbReference>
<feature type="domain" description="Ku" evidence="12">
    <location>
        <begin position="206"/>
        <end position="392"/>
    </location>
</feature>
<dbReference type="GO" id="GO:0043564">
    <property type="term" value="C:Ku70:Ku80 complex"/>
    <property type="evidence" value="ECO:0007669"/>
    <property type="project" value="InterPro"/>
</dbReference>
<protein>
    <submittedName>
        <fullName evidence="15">ATP-dependent DNA helicase 2 subunit 1-like isoform X2</fullName>
    </submittedName>
</protein>
<feature type="domain" description="Ku70/Ku80 N-terminal alpha/beta" evidence="13">
    <location>
        <begin position="4"/>
        <end position="163"/>
    </location>
</feature>
<dbReference type="SUPFAM" id="SSF53300">
    <property type="entry name" value="vWA-like"/>
    <property type="match status" value="1"/>
</dbReference>
<evidence type="ECO:0000256" key="6">
    <source>
        <dbReference type="ARBA" id="ARBA00022806"/>
    </source>
</evidence>
<gene>
    <name evidence="15" type="primary">LOC105423857</name>
</gene>
<sequence>MLYKQILRQKLAWNMQDWMGVILFGTEESDANLLWKNIQTLHELGVVTLDDLQQIRKLTKNGIKDYQSMKSENAYPLHDALTYTIDIFLKIKTVFTKRRVVLITCHTPKLTDNERHRIRLKAASLKDLDIKLHVIGLGKNWMHNQFYKDLEMLSRKDIDIYKTTSLVDLVQQIKAPSKNIARLCFKICELEIDMIVRTLGRKRRCLQTKPLSKATNQVLSRSKYFKSEDFNNEENSDNEEFDLPYIIPEKVNWETKELIGHQKLRFTQEELFRIKNIHPPAIKVIGIKSIPGDLFRYHIKRKYFVRIDYDSTRKDNLLFFGALLNKCVIEGKMIVCAFTMRANTQTNLCYMIPNSELGGFYLSKIAYQGNVGDKSEVLQHYDTQSFVTDEEVELWKKIINRLDMNFHPYMFRSYKLECQVQIVEKLALDKEPGPPPIDSIEQSFMKTYKKTIDLMPEFKNIFFNMSPSDGPTRAKRAKKTKKET</sequence>
<keyword evidence="10" id="KW-0234">DNA repair</keyword>
<evidence type="ECO:0000256" key="5">
    <source>
        <dbReference type="ARBA" id="ARBA00022801"/>
    </source>
</evidence>
<keyword evidence="4" id="KW-0227">DNA damage</keyword>
<dbReference type="InterPro" id="IPR036465">
    <property type="entry name" value="vWFA_dom_sf"/>
</dbReference>
<dbReference type="PANTHER" id="PTHR12604:SF2">
    <property type="entry name" value="X-RAY REPAIR CROSS-COMPLEMENTING PROTEIN 6"/>
    <property type="match status" value="1"/>
</dbReference>
<dbReference type="InterPro" id="IPR027388">
    <property type="entry name" value="Ku70_bridge/pillars_dom_sf"/>
</dbReference>
<evidence type="ECO:0000256" key="2">
    <source>
        <dbReference type="ARBA" id="ARBA00005240"/>
    </source>
</evidence>
<evidence type="ECO:0000256" key="7">
    <source>
        <dbReference type="ARBA" id="ARBA00022840"/>
    </source>
</evidence>
<dbReference type="GO" id="GO:0004386">
    <property type="term" value="F:helicase activity"/>
    <property type="evidence" value="ECO:0007669"/>
    <property type="project" value="UniProtKB-KW"/>
</dbReference>
<dbReference type="InterPro" id="IPR016194">
    <property type="entry name" value="SPOC-like_C_dom_sf"/>
</dbReference>
<keyword evidence="5" id="KW-0378">Hydrolase</keyword>
<dbReference type="Gene3D" id="1.10.1600.10">
    <property type="match status" value="1"/>
</dbReference>
<dbReference type="RefSeq" id="XP_011632100.1">
    <property type="nucleotide sequence ID" value="XM_011633798.2"/>
</dbReference>
<dbReference type="GO" id="GO:0042162">
    <property type="term" value="F:telomeric DNA binding"/>
    <property type="evidence" value="ECO:0007669"/>
    <property type="project" value="InterPro"/>
</dbReference>
<dbReference type="GO" id="GO:0005524">
    <property type="term" value="F:ATP binding"/>
    <property type="evidence" value="ECO:0007669"/>
    <property type="project" value="UniProtKB-KW"/>
</dbReference>
<keyword evidence="3" id="KW-0547">Nucleotide-binding</keyword>
<name>A0A6I9VVD6_9HYME</name>
<dbReference type="InterPro" id="IPR006164">
    <property type="entry name" value="DNA_bd_Ku70/Ku80"/>
</dbReference>
<dbReference type="Gene3D" id="4.10.970.10">
    <property type="entry name" value="Ku70, bridge and pillars"/>
    <property type="match status" value="1"/>
</dbReference>
<dbReference type="Pfam" id="PF03731">
    <property type="entry name" value="Ku_N"/>
    <property type="match status" value="1"/>
</dbReference>
<proteinExistence type="inferred from homology"/>
<dbReference type="AlphaFoldDB" id="A0A6I9VVD6"/>
<keyword evidence="9" id="KW-0233">DNA recombination</keyword>
<evidence type="ECO:0000256" key="11">
    <source>
        <dbReference type="ARBA" id="ARBA00023242"/>
    </source>
</evidence>
<dbReference type="PANTHER" id="PTHR12604">
    <property type="entry name" value="KU AUTOANTIGEN DNA HELICASE"/>
    <property type="match status" value="1"/>
</dbReference>
<evidence type="ECO:0000256" key="9">
    <source>
        <dbReference type="ARBA" id="ARBA00023172"/>
    </source>
</evidence>
<keyword evidence="14" id="KW-1185">Reference proteome</keyword>
<reference evidence="15" key="1">
    <citation type="submission" date="2025-08" db="UniProtKB">
        <authorList>
            <consortium name="RefSeq"/>
        </authorList>
    </citation>
    <scope>IDENTIFICATION</scope>
</reference>